<keyword evidence="1" id="KW-0378">Hydrolase</keyword>
<sequence>MVDIVYIPVTCGGDHWVACAVNFSDRHITVYDLSPSSHSDAAMKGHKRPLCQLLPRLIRHVGIYKARPELGNNLQPFTFEQKTSDVPRQHPGSGDCGVFTCKFIELLGLGCSFDFGSDHGVMLRRKIALDLFVGMLL</sequence>
<evidence type="ECO:0000313" key="2">
    <source>
        <dbReference type="Proteomes" id="UP001164539"/>
    </source>
</evidence>
<gene>
    <name evidence="1" type="ORF">OWV82_006772</name>
</gene>
<evidence type="ECO:0000313" key="1">
    <source>
        <dbReference type="EMBL" id="KAJ4723393.1"/>
    </source>
</evidence>
<dbReference type="EMBL" id="CM051396">
    <property type="protein sequence ID" value="KAJ4723393.1"/>
    <property type="molecule type" value="Genomic_DNA"/>
</dbReference>
<dbReference type="Proteomes" id="UP001164539">
    <property type="component" value="Chromosome 3"/>
</dbReference>
<organism evidence="1 2">
    <name type="scientific">Melia azedarach</name>
    <name type="common">Chinaberry tree</name>
    <dbReference type="NCBI Taxonomy" id="155640"/>
    <lineage>
        <taxon>Eukaryota</taxon>
        <taxon>Viridiplantae</taxon>
        <taxon>Streptophyta</taxon>
        <taxon>Embryophyta</taxon>
        <taxon>Tracheophyta</taxon>
        <taxon>Spermatophyta</taxon>
        <taxon>Magnoliopsida</taxon>
        <taxon>eudicotyledons</taxon>
        <taxon>Gunneridae</taxon>
        <taxon>Pentapetalae</taxon>
        <taxon>rosids</taxon>
        <taxon>malvids</taxon>
        <taxon>Sapindales</taxon>
        <taxon>Meliaceae</taxon>
        <taxon>Melia</taxon>
    </lineage>
</organism>
<comment type="caution">
    <text evidence="1">The sequence shown here is derived from an EMBL/GenBank/DDBJ whole genome shotgun (WGS) entry which is preliminary data.</text>
</comment>
<keyword evidence="2" id="KW-1185">Reference proteome</keyword>
<reference evidence="1 2" key="1">
    <citation type="journal article" date="2023" name="Science">
        <title>Complex scaffold remodeling in plant triterpene biosynthesis.</title>
        <authorList>
            <person name="De La Pena R."/>
            <person name="Hodgson H."/>
            <person name="Liu J.C."/>
            <person name="Stephenson M.J."/>
            <person name="Martin A.C."/>
            <person name="Owen C."/>
            <person name="Harkess A."/>
            <person name="Leebens-Mack J."/>
            <person name="Jimenez L.E."/>
            <person name="Osbourn A."/>
            <person name="Sattely E.S."/>
        </authorList>
    </citation>
    <scope>NUCLEOTIDE SEQUENCE [LARGE SCALE GENOMIC DNA]</scope>
    <source>
        <strain evidence="2">cv. JPN11</strain>
        <tissue evidence="1">Leaf</tissue>
    </source>
</reference>
<proteinExistence type="predicted"/>
<accession>A0ACC1YIP2</accession>
<name>A0ACC1YIP2_MELAZ</name>
<keyword evidence="1" id="KW-0645">Protease</keyword>
<protein>
    <submittedName>
        <fullName evidence="1">Ulp1 protease family, C-terminal catalytic domain containing protein</fullName>
    </submittedName>
</protein>